<keyword evidence="4" id="KW-1185">Reference proteome</keyword>
<evidence type="ECO:0000313" key="4">
    <source>
        <dbReference type="Proteomes" id="UP001318682"/>
    </source>
</evidence>
<feature type="domain" description="Cupin type-2" evidence="2">
    <location>
        <begin position="39"/>
        <end position="106"/>
    </location>
</feature>
<dbReference type="Pfam" id="PF07883">
    <property type="entry name" value="Cupin_2"/>
    <property type="match status" value="1"/>
</dbReference>
<protein>
    <recommendedName>
        <fullName evidence="2">Cupin type-2 domain-containing protein</fullName>
    </recommendedName>
</protein>
<dbReference type="Gene3D" id="2.60.120.10">
    <property type="entry name" value="Jelly Rolls"/>
    <property type="match status" value="1"/>
</dbReference>
<evidence type="ECO:0000259" key="2">
    <source>
        <dbReference type="Pfam" id="PF07883"/>
    </source>
</evidence>
<dbReference type="PANTHER" id="PTHR35848:SF9">
    <property type="entry name" value="SLL1358 PROTEIN"/>
    <property type="match status" value="1"/>
</dbReference>
<dbReference type="InterPro" id="IPR013096">
    <property type="entry name" value="Cupin_2"/>
</dbReference>
<accession>A0ABZ2BY56</accession>
<dbReference type="Proteomes" id="UP001318682">
    <property type="component" value="Chromosome"/>
</dbReference>
<dbReference type="SUPFAM" id="SSF51182">
    <property type="entry name" value="RmlC-like cupins"/>
    <property type="match status" value="1"/>
</dbReference>
<organism evidence="3 4">
    <name type="scientific">Roseobacter fucihabitans</name>
    <dbReference type="NCBI Taxonomy" id="1537242"/>
    <lineage>
        <taxon>Bacteria</taxon>
        <taxon>Pseudomonadati</taxon>
        <taxon>Pseudomonadota</taxon>
        <taxon>Alphaproteobacteria</taxon>
        <taxon>Rhodobacterales</taxon>
        <taxon>Roseobacteraceae</taxon>
        <taxon>Roseobacter</taxon>
    </lineage>
</organism>
<dbReference type="RefSeq" id="WP_187429566.1">
    <property type="nucleotide sequence ID" value="NZ_CP143423.1"/>
</dbReference>
<dbReference type="EMBL" id="CP143423">
    <property type="protein sequence ID" value="WVX50944.1"/>
    <property type="molecule type" value="Genomic_DNA"/>
</dbReference>
<dbReference type="PANTHER" id="PTHR35848">
    <property type="entry name" value="OXALATE-BINDING PROTEIN"/>
    <property type="match status" value="1"/>
</dbReference>
<sequence length="118" mass="13235">MTSASQTVLNRQSAPHYTWGEVCEGWRLMGTLGLSVIEERMPPNAEEVRHFHQEAHQLFYVIEGELSMEVEGEMHRLTPNDALPVLPQQAHQARNDSQSDVRFLVISAPGADGDRVPT</sequence>
<gene>
    <name evidence="3" type="ORF">ROLI_040450</name>
</gene>
<name>A0ABZ2BY56_9RHOB</name>
<keyword evidence="1" id="KW-0479">Metal-binding</keyword>
<proteinExistence type="predicted"/>
<reference evidence="4" key="1">
    <citation type="submission" date="2024-01" db="EMBL/GenBank/DDBJ databases">
        <title>Roseobacter fucihabitans sp. nov., isolated from the brown alga Fucus spiralis.</title>
        <authorList>
            <person name="Hahnke S."/>
            <person name="Berger M."/>
            <person name="Schlingloff A."/>
            <person name="Athale I."/>
            <person name="Neumann-Schaal M."/>
            <person name="Adenaya A."/>
            <person name="Poehlein A."/>
            <person name="Daniel R."/>
            <person name="Pertersen J."/>
            <person name="Brinkhoff T."/>
        </authorList>
    </citation>
    <scope>NUCLEOTIDE SEQUENCE [LARGE SCALE GENOMIC DNA]</scope>
    <source>
        <strain evidence="4">B14</strain>
    </source>
</reference>
<dbReference type="InterPro" id="IPR014710">
    <property type="entry name" value="RmlC-like_jellyroll"/>
</dbReference>
<dbReference type="InterPro" id="IPR051610">
    <property type="entry name" value="GPI/OXD"/>
</dbReference>
<evidence type="ECO:0000313" key="3">
    <source>
        <dbReference type="EMBL" id="WVX50944.1"/>
    </source>
</evidence>
<evidence type="ECO:0000256" key="1">
    <source>
        <dbReference type="ARBA" id="ARBA00022723"/>
    </source>
</evidence>
<dbReference type="InterPro" id="IPR011051">
    <property type="entry name" value="RmlC_Cupin_sf"/>
</dbReference>